<reference evidence="1" key="1">
    <citation type="submission" date="2021-03" db="EMBL/GenBank/DDBJ databases">
        <authorList>
            <person name="Bekaert M."/>
        </authorList>
    </citation>
    <scope>NUCLEOTIDE SEQUENCE</scope>
</reference>
<sequence length="211" mass="23609">MPLGSMVVSKSGSSNNPSPSFTCGMKSYDDILYDRRECSDSGIGVSFHGSPLPSPTVKGYKGNHFNRRLGRVGLPHSAAVHSNNSSLQSSQATKNYVDNSFNRSKGRVGKPLGSMPISRKITITSEASNIYRTYTRNPEGEIDYSRIRINEEQQNEACDVALSLIHRMEEVMRWQKETSSTREPHTSDRVLQNYRGIKNCPLRYEIPECST</sequence>
<name>A0A8S3SG39_MYTED</name>
<evidence type="ECO:0000313" key="2">
    <source>
        <dbReference type="Proteomes" id="UP000683360"/>
    </source>
</evidence>
<organism evidence="1 2">
    <name type="scientific">Mytilus edulis</name>
    <name type="common">Blue mussel</name>
    <dbReference type="NCBI Taxonomy" id="6550"/>
    <lineage>
        <taxon>Eukaryota</taxon>
        <taxon>Metazoa</taxon>
        <taxon>Spiralia</taxon>
        <taxon>Lophotrochozoa</taxon>
        <taxon>Mollusca</taxon>
        <taxon>Bivalvia</taxon>
        <taxon>Autobranchia</taxon>
        <taxon>Pteriomorphia</taxon>
        <taxon>Mytilida</taxon>
        <taxon>Mytiloidea</taxon>
        <taxon>Mytilidae</taxon>
        <taxon>Mytilinae</taxon>
        <taxon>Mytilus</taxon>
    </lineage>
</organism>
<dbReference type="Proteomes" id="UP000683360">
    <property type="component" value="Unassembled WGS sequence"/>
</dbReference>
<dbReference type="OrthoDB" id="4062651at2759"/>
<accession>A0A8S3SG39</accession>
<keyword evidence="2" id="KW-1185">Reference proteome</keyword>
<evidence type="ECO:0000313" key="1">
    <source>
        <dbReference type="EMBL" id="CAG2219757.1"/>
    </source>
</evidence>
<dbReference type="EMBL" id="CAJPWZ010001640">
    <property type="protein sequence ID" value="CAG2219757.1"/>
    <property type="molecule type" value="Genomic_DNA"/>
</dbReference>
<gene>
    <name evidence="1" type="ORF">MEDL_33283</name>
</gene>
<protein>
    <submittedName>
        <fullName evidence="1">Uncharacterized protein</fullName>
    </submittedName>
</protein>
<dbReference type="AlphaFoldDB" id="A0A8S3SG39"/>
<proteinExistence type="predicted"/>
<comment type="caution">
    <text evidence="1">The sequence shown here is derived from an EMBL/GenBank/DDBJ whole genome shotgun (WGS) entry which is preliminary data.</text>
</comment>